<evidence type="ECO:0000259" key="5">
    <source>
        <dbReference type="PROSITE" id="PS51181"/>
    </source>
</evidence>
<dbReference type="GO" id="GO:0016314">
    <property type="term" value="F:phosphatidylinositol-3,4,5-trisphosphate 3-phosphatase activity"/>
    <property type="evidence" value="ECO:0007669"/>
    <property type="project" value="UniProtKB-EC"/>
</dbReference>
<evidence type="ECO:0000256" key="2">
    <source>
        <dbReference type="ARBA" id="ARBA00022801"/>
    </source>
</evidence>
<feature type="compositionally biased region" description="Low complexity" evidence="3">
    <location>
        <begin position="709"/>
        <end position="721"/>
    </location>
</feature>
<sequence length="1111" mass="119740">MSTLSLPLRRLISGPKARFVQDGVDLDLVYVTDRLIIMAFPASGVATLWRNDRRAVRNFLDERHGDKWRVYNFCPKSENDYDGEEFYGRVSRYPFPDHHPPPLSLIPMVVADMTAWFADDPQNVVVIHCKAGKGRSGTLACCYLVSLPKLPPPPQDPRNLGRAAGKKGAPRSISSTEASSLVATPVTSDEGRTSKELDNGNSLPRKPSALMLKAKRSISALRSRKSSAHLQPQEPQQHLQPPSSPRASRKSSFAFLRRASESQSHNDSAVSSRRPSFTATHINLDDSLASSAELSALEDKLEAVFDLHTSRRMKAKKGHASADSAVSRKSMDMSPRKASASTPALLEPPSPNRAMPPPSLPPAIPRRPSSSAVMRAYQDAPRIEGLTSTSGDDTPGRTSTSGRLSFAEPTTPRSRHTLLNSQDSASTPPRNSIAAGSRLRVSSATDIAGMNNITPRSRRAALGASPTGRSCEALVASGRATPTIPSLNVSPSGSTRIKPGTDTGRGSVEGSRRPSHDTTSSQSWGRKSLDLWRKSQRSASGVSANSGVSAASSAVASSNSIDRFDSGSASPALDGPMAKNRKHGVSIASQRRWVGYWGRILNKEDSRACMDPARAGQEPRMVRLLRISVLQDSSSAEQDDTAAKSRSRAKSFTKTDGYHITVGRYDPKLLDKLEAWERGARRRDKVFGACGDPSQRAPDVFSSQVCSPGSAHATPGAGAAVARDDERTGFPFAEGATAALTMTSANLHRPASCVPGEDRWLDKFGHEQRGDSAANLSDEDGDESPAKSPRGETAYHLFTRRTLGSRRPSTADWGRCSELNTHEGAAKRLAQHGNAEGVGAWGVNVLAEAERVRHFNWPDDEVLAKGERRFAFLEWFARLEAAERGAEQSKIGSKGTWHHFQPASSSDEEGPGLIIRSDRELCIKVHLANRALRLLPDIAGSAGWAWIIPAFEEPAPATKHPAQPSDGAGEEEEVLEDSSFATAPDEDDASGGADDSHASWKRGNLNGKPPLPSSNGVKPTNKPSTATFTSSSQSYTTPSKGTESNSSPSRSASASCSSSSAPQEAKRRTTVVRLERDDIDFVKRMTGLKAIELEWEEVRGVDDDESEEEGK</sequence>
<gene>
    <name evidence="6" type="ORF">BDZ90DRAFT_225777</name>
</gene>
<dbReference type="GO" id="GO:0043491">
    <property type="term" value="P:phosphatidylinositol 3-kinase/protein kinase B signal transduction"/>
    <property type="evidence" value="ECO:0007669"/>
    <property type="project" value="TreeGrafter"/>
</dbReference>
<dbReference type="PROSITE" id="PS00383">
    <property type="entry name" value="TYR_PHOSPHATASE_1"/>
    <property type="match status" value="1"/>
</dbReference>
<dbReference type="Proteomes" id="UP000245884">
    <property type="component" value="Unassembled WGS sequence"/>
</dbReference>
<feature type="region of interest" description="Disordered" evidence="3">
    <location>
        <begin position="955"/>
        <end position="1073"/>
    </location>
</feature>
<dbReference type="InterPro" id="IPR016130">
    <property type="entry name" value="Tyr_Pase_AS"/>
</dbReference>
<feature type="compositionally biased region" description="Polar residues" evidence="3">
    <location>
        <begin position="1013"/>
        <end position="1043"/>
    </location>
</feature>
<dbReference type="EMBL" id="KZ819663">
    <property type="protein sequence ID" value="PWN29403.1"/>
    <property type="molecule type" value="Genomic_DNA"/>
</dbReference>
<feature type="domain" description="Tyrosine specific protein phosphatases" evidence="4">
    <location>
        <begin position="103"/>
        <end position="146"/>
    </location>
</feature>
<dbReference type="SUPFAM" id="SSF52799">
    <property type="entry name" value="(Phosphotyrosine protein) phosphatases II"/>
    <property type="match status" value="1"/>
</dbReference>
<dbReference type="PROSITE" id="PS51181">
    <property type="entry name" value="PPASE_TENSIN"/>
    <property type="match status" value="1"/>
</dbReference>
<dbReference type="InterPro" id="IPR000387">
    <property type="entry name" value="Tyr_Pase_dom"/>
</dbReference>
<dbReference type="RefSeq" id="XP_025364015.1">
    <property type="nucleotide sequence ID" value="XM_025504681.1"/>
</dbReference>
<dbReference type="InterPro" id="IPR057023">
    <property type="entry name" value="PTP-SAK"/>
</dbReference>
<organism evidence="6 7">
    <name type="scientific">Jaminaea rosea</name>
    <dbReference type="NCBI Taxonomy" id="1569628"/>
    <lineage>
        <taxon>Eukaryota</taxon>
        <taxon>Fungi</taxon>
        <taxon>Dikarya</taxon>
        <taxon>Basidiomycota</taxon>
        <taxon>Ustilaginomycotina</taxon>
        <taxon>Exobasidiomycetes</taxon>
        <taxon>Microstromatales</taxon>
        <taxon>Microstromatales incertae sedis</taxon>
        <taxon>Jaminaea</taxon>
    </lineage>
</organism>
<feature type="compositionally biased region" description="Low complexity" evidence="3">
    <location>
        <begin position="1044"/>
        <end position="1061"/>
    </location>
</feature>
<evidence type="ECO:0000256" key="1">
    <source>
        <dbReference type="ARBA" id="ARBA00013015"/>
    </source>
</evidence>
<dbReference type="GeneID" id="37026504"/>
<feature type="compositionally biased region" description="Polar residues" evidence="3">
    <location>
        <begin position="483"/>
        <end position="495"/>
    </location>
</feature>
<feature type="compositionally biased region" description="Pro residues" evidence="3">
    <location>
        <begin position="346"/>
        <end position="365"/>
    </location>
</feature>
<dbReference type="GO" id="GO:0051896">
    <property type="term" value="P:regulation of phosphatidylinositol 3-kinase/protein kinase B signal transduction"/>
    <property type="evidence" value="ECO:0007669"/>
    <property type="project" value="TreeGrafter"/>
</dbReference>
<dbReference type="GO" id="GO:0005886">
    <property type="term" value="C:plasma membrane"/>
    <property type="evidence" value="ECO:0007669"/>
    <property type="project" value="TreeGrafter"/>
</dbReference>
<protein>
    <recommendedName>
        <fullName evidence="1">phosphatidylinositol-3,4,5-trisphosphate 3-phosphatase</fullName>
        <ecNumber evidence="1">3.1.3.67</ecNumber>
    </recommendedName>
</protein>
<feature type="region of interest" description="Disordered" evidence="3">
    <location>
        <begin position="554"/>
        <end position="585"/>
    </location>
</feature>
<dbReference type="InterPro" id="IPR029021">
    <property type="entry name" value="Prot-tyrosine_phosphatase-like"/>
</dbReference>
<feature type="domain" description="Phosphatase tensin-type" evidence="5">
    <location>
        <begin position="17"/>
        <end position="258"/>
    </location>
</feature>
<feature type="region of interest" description="Disordered" evidence="3">
    <location>
        <begin position="312"/>
        <end position="438"/>
    </location>
</feature>
<feature type="region of interest" description="Disordered" evidence="3">
    <location>
        <begin position="701"/>
        <end position="722"/>
    </location>
</feature>
<dbReference type="GO" id="GO:0004725">
    <property type="term" value="F:protein tyrosine phosphatase activity"/>
    <property type="evidence" value="ECO:0007669"/>
    <property type="project" value="TreeGrafter"/>
</dbReference>
<feature type="region of interest" description="Disordered" evidence="3">
    <location>
        <begin position="152"/>
        <end position="252"/>
    </location>
</feature>
<proteinExistence type="predicted"/>
<evidence type="ECO:0000259" key="4">
    <source>
        <dbReference type="PROSITE" id="PS50056"/>
    </source>
</evidence>
<feature type="region of interest" description="Disordered" evidence="3">
    <location>
        <begin position="482"/>
        <end position="529"/>
    </location>
</feature>
<dbReference type="AlphaFoldDB" id="A0A316UZQ3"/>
<dbReference type="GO" id="GO:0005829">
    <property type="term" value="C:cytosol"/>
    <property type="evidence" value="ECO:0007669"/>
    <property type="project" value="TreeGrafter"/>
</dbReference>
<reference evidence="6 7" key="1">
    <citation type="journal article" date="2018" name="Mol. Biol. Evol.">
        <title>Broad Genomic Sampling Reveals a Smut Pathogenic Ancestry of the Fungal Clade Ustilaginomycotina.</title>
        <authorList>
            <person name="Kijpornyongpan T."/>
            <person name="Mondo S.J."/>
            <person name="Barry K."/>
            <person name="Sandor L."/>
            <person name="Lee J."/>
            <person name="Lipzen A."/>
            <person name="Pangilinan J."/>
            <person name="LaButti K."/>
            <person name="Hainaut M."/>
            <person name="Henrissat B."/>
            <person name="Grigoriev I.V."/>
            <person name="Spatafora J.W."/>
            <person name="Aime M.C."/>
        </authorList>
    </citation>
    <scope>NUCLEOTIDE SEQUENCE [LARGE SCALE GENOMIC DNA]</scope>
    <source>
        <strain evidence="6 7">MCA 5214</strain>
    </source>
</reference>
<dbReference type="PANTHER" id="PTHR12305:SF81">
    <property type="entry name" value="PHOSPHATIDYLINOSITOL 3,4,5-TRISPHOSPHATE 3-PHOSPHATASE AND DUAL-SPECIFICITY PROTEIN PHOSPHATASE PTEN"/>
    <property type="match status" value="1"/>
</dbReference>
<dbReference type="Pfam" id="PF22784">
    <property type="entry name" value="PTP-SAK"/>
    <property type="match status" value="1"/>
</dbReference>
<dbReference type="GO" id="GO:0048870">
    <property type="term" value="P:cell motility"/>
    <property type="evidence" value="ECO:0007669"/>
    <property type="project" value="TreeGrafter"/>
</dbReference>
<feature type="compositionally biased region" description="Polar residues" evidence="3">
    <location>
        <begin position="172"/>
        <end position="187"/>
    </location>
</feature>
<dbReference type="GO" id="GO:0042995">
    <property type="term" value="C:cell projection"/>
    <property type="evidence" value="ECO:0007669"/>
    <property type="project" value="TreeGrafter"/>
</dbReference>
<dbReference type="GO" id="GO:0046856">
    <property type="term" value="P:phosphatidylinositol dephosphorylation"/>
    <property type="evidence" value="ECO:0007669"/>
    <property type="project" value="TreeGrafter"/>
</dbReference>
<dbReference type="PANTHER" id="PTHR12305">
    <property type="entry name" value="PHOSPHATASE WITH HOMOLOGY TO TENSIN"/>
    <property type="match status" value="1"/>
</dbReference>
<dbReference type="PROSITE" id="PS50056">
    <property type="entry name" value="TYR_PHOSPHATASE_2"/>
    <property type="match status" value="1"/>
</dbReference>
<feature type="compositionally biased region" description="Low complexity" evidence="3">
    <location>
        <begin position="229"/>
        <end position="241"/>
    </location>
</feature>
<evidence type="ECO:0000256" key="3">
    <source>
        <dbReference type="SAM" id="MobiDB-lite"/>
    </source>
</evidence>
<keyword evidence="7" id="KW-1185">Reference proteome</keyword>
<keyword evidence="2" id="KW-0378">Hydrolase</keyword>
<evidence type="ECO:0000313" key="6">
    <source>
        <dbReference type="EMBL" id="PWN29403.1"/>
    </source>
</evidence>
<accession>A0A316UZQ3</accession>
<feature type="region of interest" description="Disordered" evidence="3">
    <location>
        <begin position="770"/>
        <end position="792"/>
    </location>
</feature>
<dbReference type="OrthoDB" id="5632at2759"/>
<dbReference type="InterPro" id="IPR051281">
    <property type="entry name" value="Dual-spec_lipid-protein_phosph"/>
</dbReference>
<feature type="compositionally biased region" description="Polar residues" evidence="3">
    <location>
        <begin position="386"/>
        <end position="403"/>
    </location>
</feature>
<name>A0A316UZQ3_9BASI</name>
<dbReference type="EC" id="3.1.3.67" evidence="1"/>
<dbReference type="GO" id="GO:0005634">
    <property type="term" value="C:nucleus"/>
    <property type="evidence" value="ECO:0007669"/>
    <property type="project" value="TreeGrafter"/>
</dbReference>
<dbReference type="InterPro" id="IPR029023">
    <property type="entry name" value="Tensin_phosphatase"/>
</dbReference>
<dbReference type="STRING" id="1569628.A0A316UZQ3"/>
<feature type="compositionally biased region" description="Basic and acidic residues" evidence="3">
    <location>
        <begin position="189"/>
        <end position="198"/>
    </location>
</feature>
<feature type="region of interest" description="Disordered" evidence="3">
    <location>
        <begin position="888"/>
        <end position="911"/>
    </location>
</feature>
<feature type="compositionally biased region" description="Polar residues" evidence="3">
    <location>
        <begin position="417"/>
        <end position="430"/>
    </location>
</feature>
<evidence type="ECO:0000313" key="7">
    <source>
        <dbReference type="Proteomes" id="UP000245884"/>
    </source>
</evidence>
<dbReference type="Gene3D" id="3.90.190.10">
    <property type="entry name" value="Protein tyrosine phosphatase superfamily"/>
    <property type="match status" value="1"/>
</dbReference>